<dbReference type="AlphaFoldDB" id="A0A146F3N9"/>
<organism evidence="2 3">
    <name type="scientific">Aspergillus kawachii</name>
    <name type="common">White koji mold</name>
    <name type="synonym">Aspergillus awamori var. kawachi</name>
    <dbReference type="NCBI Taxonomy" id="1069201"/>
    <lineage>
        <taxon>Eukaryota</taxon>
        <taxon>Fungi</taxon>
        <taxon>Dikarya</taxon>
        <taxon>Ascomycota</taxon>
        <taxon>Pezizomycotina</taxon>
        <taxon>Eurotiomycetes</taxon>
        <taxon>Eurotiomycetidae</taxon>
        <taxon>Eurotiales</taxon>
        <taxon>Aspergillaceae</taxon>
        <taxon>Aspergillus</taxon>
        <taxon>Aspergillus subgen. Circumdati</taxon>
    </lineage>
</organism>
<dbReference type="Proteomes" id="UP000075230">
    <property type="component" value="Unassembled WGS sequence"/>
</dbReference>
<dbReference type="EMBL" id="BCWF01000008">
    <property type="protein sequence ID" value="GAT20705.1"/>
    <property type="molecule type" value="Genomic_DNA"/>
</dbReference>
<evidence type="ECO:0000313" key="3">
    <source>
        <dbReference type="Proteomes" id="UP000075230"/>
    </source>
</evidence>
<feature type="region of interest" description="Disordered" evidence="1">
    <location>
        <begin position="18"/>
        <end position="38"/>
    </location>
</feature>
<accession>A0A146F3N9</accession>
<reference evidence="2 3" key="1">
    <citation type="journal article" date="2016" name="DNA Res.">
        <title>Genome sequence of Aspergillus luchuensis NBRC 4314.</title>
        <authorList>
            <person name="Yamada O."/>
            <person name="Machida M."/>
            <person name="Hosoyama A."/>
            <person name="Goto M."/>
            <person name="Takahashi T."/>
            <person name="Futagami T."/>
            <person name="Yamagata Y."/>
            <person name="Takeuchi M."/>
            <person name="Kobayashi T."/>
            <person name="Koike H."/>
            <person name="Abe K."/>
            <person name="Asai K."/>
            <person name="Arita M."/>
            <person name="Fujita N."/>
            <person name="Fukuda K."/>
            <person name="Higa K."/>
            <person name="Horikawa H."/>
            <person name="Ishikawa T."/>
            <person name="Jinno K."/>
            <person name="Kato Y."/>
            <person name="Kirimura K."/>
            <person name="Mizutani O."/>
            <person name="Nakasone K."/>
            <person name="Sano M."/>
            <person name="Shiraishi Y."/>
            <person name="Tsukahara M."/>
            <person name="Gomi K."/>
        </authorList>
    </citation>
    <scope>NUCLEOTIDE SEQUENCE [LARGE SCALE GENOMIC DNA]</scope>
    <source>
        <strain evidence="2 3">RIB 2604</strain>
    </source>
</reference>
<gene>
    <name evidence="2" type="ORF">RIB2604_00801770</name>
</gene>
<proteinExistence type="predicted"/>
<evidence type="ECO:0000313" key="2">
    <source>
        <dbReference type="EMBL" id="GAT20705.1"/>
    </source>
</evidence>
<protein>
    <submittedName>
        <fullName evidence="2">Telomere length regulation protein Elg1</fullName>
    </submittedName>
</protein>
<comment type="caution">
    <text evidence="2">The sequence shown here is derived from an EMBL/GenBank/DDBJ whole genome shotgun (WGS) entry which is preliminary data.</text>
</comment>
<evidence type="ECO:0000256" key="1">
    <source>
        <dbReference type="SAM" id="MobiDB-lite"/>
    </source>
</evidence>
<sequence length="57" mass="6225">MLDVMLGGRYNGTDVVGCPMQRPSLRDRSTGPAAGQGLRARPYPGFRVYIPTLNLCE</sequence>
<name>A0A146F3N9_ASPKA</name>
<reference evidence="3" key="2">
    <citation type="submission" date="2016-02" db="EMBL/GenBank/DDBJ databases">
        <title>Genome sequencing of Aspergillus luchuensis NBRC 4314.</title>
        <authorList>
            <person name="Yamada O."/>
        </authorList>
    </citation>
    <scope>NUCLEOTIDE SEQUENCE [LARGE SCALE GENOMIC DNA]</scope>
    <source>
        <strain evidence="3">RIB 2604</strain>
    </source>
</reference>